<evidence type="ECO:0000313" key="9">
    <source>
        <dbReference type="EMBL" id="PIT87046.1"/>
    </source>
</evidence>
<keyword evidence="6" id="KW-0169">Cobalamin biosynthesis</keyword>
<comment type="catalytic activity">
    <reaction evidence="6">
        <text>2 cob(II)alamin + reduced [electron-transfer flavoprotein] + 2 ATP = 2 adenosylcob(III)alamin + 2 triphosphate + oxidized [electron-transfer flavoprotein] + 3 H(+)</text>
        <dbReference type="Rhea" id="RHEA:28671"/>
        <dbReference type="Rhea" id="RHEA-COMP:10685"/>
        <dbReference type="Rhea" id="RHEA-COMP:10686"/>
        <dbReference type="ChEBI" id="CHEBI:15378"/>
        <dbReference type="ChEBI" id="CHEBI:16304"/>
        <dbReference type="ChEBI" id="CHEBI:18036"/>
        <dbReference type="ChEBI" id="CHEBI:18408"/>
        <dbReference type="ChEBI" id="CHEBI:30616"/>
        <dbReference type="ChEBI" id="CHEBI:57692"/>
        <dbReference type="ChEBI" id="CHEBI:58307"/>
        <dbReference type="EC" id="2.5.1.17"/>
    </reaction>
</comment>
<reference evidence="10" key="1">
    <citation type="submission" date="2017-09" db="EMBL/GenBank/DDBJ databases">
        <title>Depth-based differentiation of microbial function through sediment-hosted aquifers and enrichment of novel symbionts in the deep terrestrial subsurface.</title>
        <authorList>
            <person name="Probst A.J."/>
            <person name="Ladd B."/>
            <person name="Jarett J.K."/>
            <person name="Geller-Mcgrath D.E."/>
            <person name="Sieber C.M.K."/>
            <person name="Emerson J.B."/>
            <person name="Anantharaman K."/>
            <person name="Thomas B.C."/>
            <person name="Malmstrom R."/>
            <person name="Stieglmeier M."/>
            <person name="Klingl A."/>
            <person name="Woyke T."/>
            <person name="Ryan C.M."/>
            <person name="Banfield J.F."/>
        </authorList>
    </citation>
    <scope>NUCLEOTIDE SEQUENCE [LARGE SCALE GENOMIC DNA]</scope>
</reference>
<evidence type="ECO:0000313" key="10">
    <source>
        <dbReference type="Proteomes" id="UP000231183"/>
    </source>
</evidence>
<evidence type="ECO:0000256" key="3">
    <source>
        <dbReference type="ARBA" id="ARBA00022679"/>
    </source>
</evidence>
<comment type="catalytic activity">
    <reaction evidence="6">
        <text>2 cob(II)yrinate a,c diamide + reduced [electron-transfer flavoprotein] + 2 ATP = 2 adenosylcob(III)yrinate a,c-diamide + 2 triphosphate + oxidized [electron-transfer flavoprotein] + 3 H(+)</text>
        <dbReference type="Rhea" id="RHEA:11528"/>
        <dbReference type="Rhea" id="RHEA-COMP:10685"/>
        <dbReference type="Rhea" id="RHEA-COMP:10686"/>
        <dbReference type="ChEBI" id="CHEBI:15378"/>
        <dbReference type="ChEBI" id="CHEBI:18036"/>
        <dbReference type="ChEBI" id="CHEBI:30616"/>
        <dbReference type="ChEBI" id="CHEBI:57692"/>
        <dbReference type="ChEBI" id="CHEBI:58307"/>
        <dbReference type="ChEBI" id="CHEBI:58503"/>
        <dbReference type="ChEBI" id="CHEBI:58537"/>
        <dbReference type="EC" id="2.5.1.17"/>
    </reaction>
</comment>
<evidence type="ECO:0000256" key="7">
    <source>
        <dbReference type="SAM" id="SignalP"/>
    </source>
</evidence>
<evidence type="ECO:0000256" key="1">
    <source>
        <dbReference type="ARBA" id="ARBA00007487"/>
    </source>
</evidence>
<protein>
    <recommendedName>
        <fullName evidence="6">Corrinoid adenosyltransferase</fullName>
        <ecNumber evidence="6">2.5.1.17</ecNumber>
    </recommendedName>
    <alternativeName>
        <fullName evidence="6">Cob(II)alamin adenosyltransferase</fullName>
    </alternativeName>
    <alternativeName>
        <fullName evidence="6">Cob(II)yrinic acid a,c-diamide adenosyltransferase</fullName>
    </alternativeName>
    <alternativeName>
        <fullName evidence="6">Cobinamide/cobalamin adenosyltransferase</fullName>
    </alternativeName>
</protein>
<dbReference type="Proteomes" id="UP000231183">
    <property type="component" value="Unassembled WGS sequence"/>
</dbReference>
<name>A0A2M6W2L2_9BACT</name>
<evidence type="ECO:0000256" key="6">
    <source>
        <dbReference type="RuleBase" id="RU366026"/>
    </source>
</evidence>
<dbReference type="FunFam" id="1.20.1200.10:FF:000001">
    <property type="entry name" value="Cob(I)yrinic acid a,c-diamide adenosyltransferase"/>
    <property type="match status" value="1"/>
</dbReference>
<dbReference type="Pfam" id="PF01923">
    <property type="entry name" value="Cob_adeno_trans"/>
    <property type="match status" value="1"/>
</dbReference>
<evidence type="ECO:0000256" key="5">
    <source>
        <dbReference type="ARBA" id="ARBA00022840"/>
    </source>
</evidence>
<feature type="domain" description="Cobalamin adenosyltransferase-like" evidence="8">
    <location>
        <begin position="36"/>
        <end position="206"/>
    </location>
</feature>
<dbReference type="AlphaFoldDB" id="A0A2M6W2L2"/>
<comment type="pathway">
    <text evidence="6">Cofactor biosynthesis; adenosylcobalamin biosynthesis; adenosylcobalamin from cob(II)yrinate a,c-diamide: step 2/7.</text>
</comment>
<accession>A0A2M6W2L2</accession>
<dbReference type="InterPro" id="IPR016030">
    <property type="entry name" value="CblAdoTrfase-like"/>
</dbReference>
<dbReference type="InterPro" id="IPR036451">
    <property type="entry name" value="CblAdoTrfase-like_sf"/>
</dbReference>
<proteinExistence type="inferred from homology"/>
<dbReference type="NCBIfam" id="TIGR00636">
    <property type="entry name" value="PduO_Nterm"/>
    <property type="match status" value="1"/>
</dbReference>
<dbReference type="SUPFAM" id="SSF89028">
    <property type="entry name" value="Cobalamin adenosyltransferase-like"/>
    <property type="match status" value="1"/>
</dbReference>
<evidence type="ECO:0000256" key="4">
    <source>
        <dbReference type="ARBA" id="ARBA00022741"/>
    </source>
</evidence>
<keyword evidence="3 6" id="KW-0808">Transferase</keyword>
<dbReference type="GO" id="GO:0009236">
    <property type="term" value="P:cobalamin biosynthetic process"/>
    <property type="evidence" value="ECO:0007669"/>
    <property type="project" value="UniProtKB-UniRule"/>
</dbReference>
<gene>
    <name evidence="9" type="ORF">COU31_05165</name>
</gene>
<evidence type="ECO:0000259" key="8">
    <source>
        <dbReference type="Pfam" id="PF01923"/>
    </source>
</evidence>
<dbReference type="EC" id="2.5.1.17" evidence="6"/>
<keyword evidence="5 6" id="KW-0067">ATP-binding</keyword>
<keyword evidence="7" id="KW-0732">Signal</keyword>
<dbReference type="GO" id="GO:0005524">
    <property type="term" value="F:ATP binding"/>
    <property type="evidence" value="ECO:0007669"/>
    <property type="project" value="UniProtKB-UniRule"/>
</dbReference>
<dbReference type="UniPathway" id="UPA00148">
    <property type="reaction ID" value="UER00233"/>
</dbReference>
<comment type="subunit">
    <text evidence="2">Homotrimer.</text>
</comment>
<keyword evidence="4 6" id="KW-0547">Nucleotide-binding</keyword>
<dbReference type="PANTHER" id="PTHR12213">
    <property type="entry name" value="CORRINOID ADENOSYLTRANSFERASE"/>
    <property type="match status" value="1"/>
</dbReference>
<dbReference type="PANTHER" id="PTHR12213:SF0">
    <property type="entry name" value="CORRINOID ADENOSYLTRANSFERASE MMAB"/>
    <property type="match status" value="1"/>
</dbReference>
<dbReference type="GO" id="GO:0008817">
    <property type="term" value="F:corrinoid adenosyltransferase activity"/>
    <property type="evidence" value="ECO:0007669"/>
    <property type="project" value="UniProtKB-UniRule"/>
</dbReference>
<feature type="signal peptide" evidence="7">
    <location>
        <begin position="1"/>
        <end position="26"/>
    </location>
</feature>
<comment type="similarity">
    <text evidence="1 6">Belongs to the Cob(I)alamin adenosyltransferase family.</text>
</comment>
<dbReference type="EMBL" id="PFBX01000055">
    <property type="protein sequence ID" value="PIT87046.1"/>
    <property type="molecule type" value="Genomic_DNA"/>
</dbReference>
<feature type="chain" id="PRO_5014837726" description="Corrinoid adenosyltransferase" evidence="7">
    <location>
        <begin position="27"/>
        <end position="217"/>
    </location>
</feature>
<dbReference type="Gene3D" id="1.20.1200.10">
    <property type="entry name" value="Cobalamin adenosyltransferase-like"/>
    <property type="match status" value="1"/>
</dbReference>
<organism evidence="9 10">
    <name type="scientific">Candidatus Magasanikbacteria bacterium CG10_big_fil_rev_8_21_14_0_10_40_10</name>
    <dbReference type="NCBI Taxonomy" id="1974648"/>
    <lineage>
        <taxon>Bacteria</taxon>
        <taxon>Candidatus Magasanikiibacteriota</taxon>
    </lineage>
</organism>
<evidence type="ECO:0000256" key="2">
    <source>
        <dbReference type="ARBA" id="ARBA00011233"/>
    </source>
</evidence>
<dbReference type="InterPro" id="IPR029499">
    <property type="entry name" value="PduO-typ"/>
</dbReference>
<comment type="caution">
    <text evidence="9">The sequence shown here is derived from an EMBL/GenBank/DDBJ whole genome shotgun (WGS) entry which is preliminary data.</text>
</comment>
<sequence>MLRLVRLAVIPLFAMALATSVLIAEAQPDVLKIMSIYTKTGDKGATSLLTGERVSKDCINLQVVGALDELNAVLGMIVCELAVKADDFGRLLARIRTIQKDLFKAGSEIASSQLASELTDLKLIDKNKIESLEKEIDDMWADLPALKNFILPGGSAVSARLQLARAVCRRAERDLVGLSKQTKVREELFMYLNRLSDYLFTAGRWVNYKSGREEIIV</sequence>